<feature type="binding site" evidence="6">
    <location>
        <position position="177"/>
    </location>
    <ligand>
        <name>substrate</name>
    </ligand>
</feature>
<keyword evidence="3 6" id="KW-0645">Protease</keyword>
<dbReference type="SUPFAM" id="SSF55920">
    <property type="entry name" value="Creatinase/aminopeptidase"/>
    <property type="match status" value="1"/>
</dbReference>
<evidence type="ECO:0000256" key="4">
    <source>
        <dbReference type="ARBA" id="ARBA00022723"/>
    </source>
</evidence>
<name>A0A081BSX9_9BACT</name>
<feature type="binding site" evidence="6">
    <location>
        <position position="107"/>
    </location>
    <ligand>
        <name>a divalent metal cation</name>
        <dbReference type="ChEBI" id="CHEBI:60240"/>
        <label>1</label>
    </ligand>
</feature>
<dbReference type="Proteomes" id="UP000030700">
    <property type="component" value="Unassembled WGS sequence"/>
</dbReference>
<keyword evidence="10" id="KW-1185">Reference proteome</keyword>
<evidence type="ECO:0000256" key="7">
    <source>
        <dbReference type="RuleBase" id="RU003653"/>
    </source>
</evidence>
<sequence length="250" mass="27362">MGRIHLKTPQEIEWIRESGRIAAQTLLMLEKAIEPGITTIEIDRMGEAFIKKHGGKPSFKGYHGFPSSVCCSINEQVVHGIPNARKLNEGDIITLDVGVFKNGFHGDSAITVAVGNISSDVQQLMKVTKEALYLGIRYAQVGGRLGDIGYAIESLAAQHGYGVVREYTGHGVGRELHEDPHVMHYGKANSGLRLKAGMVFTIEPMITMGSHEVEVRKDGWTAVTKDKSWCAQFEHTIVLTPSGPDILTMP</sequence>
<dbReference type="HAMAP" id="MF_01974">
    <property type="entry name" value="MetAP_1"/>
    <property type="match status" value="1"/>
</dbReference>
<reference evidence="9" key="1">
    <citation type="journal article" date="2015" name="PeerJ">
        <title>First genomic representation of candidate bacterial phylum KSB3 points to enhanced environmental sensing as a trigger of wastewater bulking.</title>
        <authorList>
            <person name="Sekiguchi Y."/>
            <person name="Ohashi A."/>
            <person name="Parks D.H."/>
            <person name="Yamauchi T."/>
            <person name="Tyson G.W."/>
            <person name="Hugenholtz P."/>
        </authorList>
    </citation>
    <scope>NUCLEOTIDE SEQUENCE [LARGE SCALE GENOMIC DNA]</scope>
</reference>
<dbReference type="PRINTS" id="PR00599">
    <property type="entry name" value="MAPEPTIDASE"/>
</dbReference>
<dbReference type="EC" id="3.4.11.18" evidence="6 7"/>
<dbReference type="GO" id="GO:0004239">
    <property type="term" value="F:initiator methionyl aminopeptidase activity"/>
    <property type="evidence" value="ECO:0007669"/>
    <property type="project" value="UniProtKB-UniRule"/>
</dbReference>
<evidence type="ECO:0000256" key="2">
    <source>
        <dbReference type="ARBA" id="ARBA00022438"/>
    </source>
</evidence>
<dbReference type="Gene3D" id="3.90.230.10">
    <property type="entry name" value="Creatinase/methionine aminopeptidase superfamily"/>
    <property type="match status" value="1"/>
</dbReference>
<dbReference type="STRING" id="1499966.U14_05797"/>
<dbReference type="Pfam" id="PF00557">
    <property type="entry name" value="Peptidase_M24"/>
    <property type="match status" value="1"/>
</dbReference>
<dbReference type="InterPro" id="IPR002467">
    <property type="entry name" value="Pept_M24A_MAP1"/>
</dbReference>
<keyword evidence="5 6" id="KW-0378">Hydrolase</keyword>
<gene>
    <name evidence="6" type="primary">map</name>
    <name evidence="9" type="ORF">U14_05797</name>
</gene>
<keyword evidence="4 6" id="KW-0479">Metal-binding</keyword>
<dbReference type="InterPro" id="IPR000994">
    <property type="entry name" value="Pept_M24"/>
</dbReference>
<comment type="catalytic activity">
    <reaction evidence="6 7">
        <text>Release of N-terminal amino acids, preferentially methionine, from peptides and arylamides.</text>
        <dbReference type="EC" id="3.4.11.18"/>
    </reaction>
</comment>
<evidence type="ECO:0000256" key="1">
    <source>
        <dbReference type="ARBA" id="ARBA00002521"/>
    </source>
</evidence>
<keyword evidence="2 6" id="KW-0031">Aminopeptidase</keyword>
<evidence type="ECO:0000313" key="9">
    <source>
        <dbReference type="EMBL" id="GAK54510.1"/>
    </source>
</evidence>
<dbReference type="AlphaFoldDB" id="A0A081BSX9"/>
<comment type="subunit">
    <text evidence="6">Monomer.</text>
</comment>
<feature type="binding site" evidence="6">
    <location>
        <position position="203"/>
    </location>
    <ligand>
        <name>a divalent metal cation</name>
        <dbReference type="ChEBI" id="CHEBI:60240"/>
        <label>2</label>
        <note>catalytic</note>
    </ligand>
</feature>
<dbReference type="NCBIfam" id="TIGR00500">
    <property type="entry name" value="met_pdase_I"/>
    <property type="match status" value="1"/>
</dbReference>
<dbReference type="InterPro" id="IPR036005">
    <property type="entry name" value="Creatinase/aminopeptidase-like"/>
</dbReference>
<feature type="binding site" evidence="6">
    <location>
        <position position="234"/>
    </location>
    <ligand>
        <name>a divalent metal cation</name>
        <dbReference type="ChEBI" id="CHEBI:60240"/>
        <label>1</label>
    </ligand>
</feature>
<dbReference type="CDD" id="cd01086">
    <property type="entry name" value="MetAP1"/>
    <property type="match status" value="1"/>
</dbReference>
<evidence type="ECO:0000256" key="6">
    <source>
        <dbReference type="HAMAP-Rule" id="MF_01974"/>
    </source>
</evidence>
<comment type="function">
    <text evidence="1 6">Removes the N-terminal methionine from nascent proteins. The N-terminal methionine is often cleaved when the second residue in the primary sequence is small and uncharged (Met-Ala-, Cys, Gly, Pro, Ser, Thr, or Val). Requires deformylation of the N(alpha)-formylated initiator methionine before it can be hydrolyzed.</text>
</comment>
<dbReference type="HOGENOM" id="CLU_015857_0_1_0"/>
<comment type="similarity">
    <text evidence="6">Belongs to the peptidase M24A family. Methionine aminopeptidase type 1 subfamily.</text>
</comment>
<dbReference type="GO" id="GO:0046872">
    <property type="term" value="F:metal ion binding"/>
    <property type="evidence" value="ECO:0007669"/>
    <property type="project" value="UniProtKB-UniRule"/>
</dbReference>
<dbReference type="GO" id="GO:0070006">
    <property type="term" value="F:metalloaminopeptidase activity"/>
    <property type="evidence" value="ECO:0007669"/>
    <property type="project" value="UniProtKB-UniRule"/>
</dbReference>
<feature type="binding site" evidence="6">
    <location>
        <position position="96"/>
    </location>
    <ligand>
        <name>a divalent metal cation</name>
        <dbReference type="ChEBI" id="CHEBI:60240"/>
        <label>1</label>
    </ligand>
</feature>
<evidence type="ECO:0000313" key="10">
    <source>
        <dbReference type="Proteomes" id="UP000030700"/>
    </source>
</evidence>
<feature type="domain" description="Peptidase M24" evidence="8">
    <location>
        <begin position="14"/>
        <end position="240"/>
    </location>
</feature>
<evidence type="ECO:0000256" key="5">
    <source>
        <dbReference type="ARBA" id="ARBA00022801"/>
    </source>
</evidence>
<comment type="cofactor">
    <cofactor evidence="6">
        <name>Co(2+)</name>
        <dbReference type="ChEBI" id="CHEBI:48828"/>
    </cofactor>
    <cofactor evidence="6">
        <name>Zn(2+)</name>
        <dbReference type="ChEBI" id="CHEBI:29105"/>
    </cofactor>
    <cofactor evidence="6">
        <name>Mn(2+)</name>
        <dbReference type="ChEBI" id="CHEBI:29035"/>
    </cofactor>
    <cofactor evidence="6">
        <name>Fe(2+)</name>
        <dbReference type="ChEBI" id="CHEBI:29033"/>
    </cofactor>
    <text evidence="6">Binds 2 divalent metal cations per subunit. Has a high-affinity and a low affinity metal-binding site. The true nature of the physiological cofactor is under debate. The enzyme is active with cobalt, zinc, manganese or divalent iron ions. Most likely, methionine aminopeptidases function as mononuclear Fe(2+)-metalloproteases under physiological conditions, and the catalytically relevant metal-binding site has been assigned to the histidine-containing high-affinity site.</text>
</comment>
<dbReference type="EMBL" id="DF820461">
    <property type="protein sequence ID" value="GAK54510.1"/>
    <property type="molecule type" value="Genomic_DNA"/>
</dbReference>
<dbReference type="PROSITE" id="PS00680">
    <property type="entry name" value="MAP_1"/>
    <property type="match status" value="1"/>
</dbReference>
<protein>
    <recommendedName>
        <fullName evidence="6 7">Methionine aminopeptidase</fullName>
        <shortName evidence="6">MAP</shortName>
        <shortName evidence="6">MetAP</shortName>
        <ecNumber evidence="6 7">3.4.11.18</ecNumber>
    </recommendedName>
    <alternativeName>
        <fullName evidence="6">Peptidase M</fullName>
    </alternativeName>
</protein>
<feature type="binding site" evidence="6">
    <location>
        <position position="107"/>
    </location>
    <ligand>
        <name>a divalent metal cation</name>
        <dbReference type="ChEBI" id="CHEBI:60240"/>
        <label>2</label>
        <note>catalytic</note>
    </ligand>
</feature>
<evidence type="ECO:0000259" key="8">
    <source>
        <dbReference type="Pfam" id="PF00557"/>
    </source>
</evidence>
<feature type="binding site" evidence="6">
    <location>
        <position position="170"/>
    </location>
    <ligand>
        <name>a divalent metal cation</name>
        <dbReference type="ChEBI" id="CHEBI:60240"/>
        <label>2</label>
        <note>catalytic</note>
    </ligand>
</feature>
<feature type="binding site" evidence="6">
    <location>
        <position position="79"/>
    </location>
    <ligand>
        <name>substrate</name>
    </ligand>
</feature>
<feature type="binding site" evidence="6">
    <location>
        <position position="234"/>
    </location>
    <ligand>
        <name>a divalent metal cation</name>
        <dbReference type="ChEBI" id="CHEBI:60240"/>
        <label>2</label>
        <note>catalytic</note>
    </ligand>
</feature>
<dbReference type="InterPro" id="IPR001714">
    <property type="entry name" value="Pept_M24_MAP"/>
</dbReference>
<dbReference type="GO" id="GO:0006508">
    <property type="term" value="P:proteolysis"/>
    <property type="evidence" value="ECO:0007669"/>
    <property type="project" value="UniProtKB-KW"/>
</dbReference>
<dbReference type="PANTHER" id="PTHR43330:SF27">
    <property type="entry name" value="METHIONINE AMINOPEPTIDASE"/>
    <property type="match status" value="1"/>
</dbReference>
<dbReference type="PANTHER" id="PTHR43330">
    <property type="entry name" value="METHIONINE AMINOPEPTIDASE"/>
    <property type="match status" value="1"/>
</dbReference>
<dbReference type="GO" id="GO:0005829">
    <property type="term" value="C:cytosol"/>
    <property type="evidence" value="ECO:0007669"/>
    <property type="project" value="TreeGrafter"/>
</dbReference>
<accession>A0A081BSX9</accession>
<evidence type="ECO:0000256" key="3">
    <source>
        <dbReference type="ARBA" id="ARBA00022670"/>
    </source>
</evidence>
<organism evidence="9">
    <name type="scientific">Candidatus Moduliflexus flocculans</name>
    <dbReference type="NCBI Taxonomy" id="1499966"/>
    <lineage>
        <taxon>Bacteria</taxon>
        <taxon>Candidatus Moduliflexota</taxon>
        <taxon>Candidatus Moduliflexia</taxon>
        <taxon>Candidatus Moduliflexales</taxon>
        <taxon>Candidatus Moduliflexaceae</taxon>
    </lineage>
</organism>
<proteinExistence type="inferred from homology"/>